<dbReference type="Proteomes" id="UP000183635">
    <property type="component" value="Unassembled WGS sequence"/>
</dbReference>
<reference evidence="1 2" key="1">
    <citation type="submission" date="2016-10" db="EMBL/GenBank/DDBJ databases">
        <authorList>
            <person name="de Groot N.N."/>
        </authorList>
    </citation>
    <scope>NUCLEOTIDE SEQUENCE [LARGE SCALE GENOMIC DNA]</scope>
    <source>
        <strain evidence="1 2">DSM 8537</strain>
    </source>
</reference>
<evidence type="ECO:0000313" key="1">
    <source>
        <dbReference type="EMBL" id="SFH48064.1"/>
    </source>
</evidence>
<name>A0A1I3ADB7_9RHOB</name>
<evidence type="ECO:0000313" key="2">
    <source>
        <dbReference type="Proteomes" id="UP000183635"/>
    </source>
</evidence>
<dbReference type="InterPro" id="IPR012349">
    <property type="entry name" value="Split_barrel_FMN-bd"/>
</dbReference>
<keyword evidence="2" id="KW-1185">Reference proteome</keyword>
<protein>
    <recommendedName>
        <fullName evidence="3">Pyridoxamine 5'-phosphate oxidase</fullName>
    </recommendedName>
</protein>
<organism evidence="1 2">
    <name type="scientific">Paracoccus aminovorans</name>
    <dbReference type="NCBI Taxonomy" id="34004"/>
    <lineage>
        <taxon>Bacteria</taxon>
        <taxon>Pseudomonadati</taxon>
        <taxon>Pseudomonadota</taxon>
        <taxon>Alphaproteobacteria</taxon>
        <taxon>Rhodobacterales</taxon>
        <taxon>Paracoccaceae</taxon>
        <taxon>Paracoccus</taxon>
    </lineage>
</organism>
<evidence type="ECO:0008006" key="3">
    <source>
        <dbReference type="Google" id="ProtNLM"/>
    </source>
</evidence>
<sequence>MIADIASARSVKNIRDNPAVCVSLIDVFLQRGRKLEGVAEIIAPDHPDFAALSAPLLAMTGGSFPIRHVIAVRVERSAPILAPSYTFYPERSEADLRADAYRTYGVRPLGE</sequence>
<dbReference type="SUPFAM" id="SSF50475">
    <property type="entry name" value="FMN-binding split barrel"/>
    <property type="match status" value="1"/>
</dbReference>
<proteinExistence type="predicted"/>
<gene>
    <name evidence="1" type="ORF">SAMN04488021_11440</name>
</gene>
<dbReference type="AlphaFoldDB" id="A0A1I3ADB7"/>
<dbReference type="Gene3D" id="2.30.110.10">
    <property type="entry name" value="Electron Transport, Fmn-binding Protein, Chain A"/>
    <property type="match status" value="1"/>
</dbReference>
<dbReference type="EMBL" id="FOPU01000014">
    <property type="protein sequence ID" value="SFH48064.1"/>
    <property type="molecule type" value="Genomic_DNA"/>
</dbReference>
<accession>A0A1I3ADB7</accession>